<protein>
    <submittedName>
        <fullName evidence="1">Uncharacterized protein</fullName>
    </submittedName>
</protein>
<dbReference type="Proteomes" id="UP001218188">
    <property type="component" value="Unassembled WGS sequence"/>
</dbReference>
<sequence length="216" mass="23354">MPLSLSAINDSAESNEEVDELADDSHDDSVIEAAFIAGSELAEAPDVDDTASGGKCYPELTGKCEHCSVPLGNGAEDSGRVFRCINCDNLECETCCHTIHVYHQKHLLLEWTAARGEWKQVTFRSSKLSEKYPTLCGACDTVIAAAGTVLPLRTVLCDECGDGPVCQDCCITAHAAAPLHMLKSWNGHYWEPTTLRQQGFVYQMGHGVWGGVSAFT</sequence>
<keyword evidence="2" id="KW-1185">Reference proteome</keyword>
<accession>A0AAD6SF61</accession>
<reference evidence="1" key="1">
    <citation type="submission" date="2023-03" db="EMBL/GenBank/DDBJ databases">
        <title>Massive genome expansion in bonnet fungi (Mycena s.s.) driven by repeated elements and novel gene families across ecological guilds.</title>
        <authorList>
            <consortium name="Lawrence Berkeley National Laboratory"/>
            <person name="Harder C.B."/>
            <person name="Miyauchi S."/>
            <person name="Viragh M."/>
            <person name="Kuo A."/>
            <person name="Thoen E."/>
            <person name="Andreopoulos B."/>
            <person name="Lu D."/>
            <person name="Skrede I."/>
            <person name="Drula E."/>
            <person name="Henrissat B."/>
            <person name="Morin E."/>
            <person name="Kohler A."/>
            <person name="Barry K."/>
            <person name="LaButti K."/>
            <person name="Morin E."/>
            <person name="Salamov A."/>
            <person name="Lipzen A."/>
            <person name="Mereny Z."/>
            <person name="Hegedus B."/>
            <person name="Baldrian P."/>
            <person name="Stursova M."/>
            <person name="Weitz H."/>
            <person name="Taylor A."/>
            <person name="Grigoriev I.V."/>
            <person name="Nagy L.G."/>
            <person name="Martin F."/>
            <person name="Kauserud H."/>
        </authorList>
    </citation>
    <scope>NUCLEOTIDE SEQUENCE</scope>
    <source>
        <strain evidence="1">CBHHK200</strain>
    </source>
</reference>
<dbReference type="EMBL" id="JARJCM010000144">
    <property type="protein sequence ID" value="KAJ7026087.1"/>
    <property type="molecule type" value="Genomic_DNA"/>
</dbReference>
<comment type="caution">
    <text evidence="1">The sequence shown here is derived from an EMBL/GenBank/DDBJ whole genome shotgun (WGS) entry which is preliminary data.</text>
</comment>
<proteinExistence type="predicted"/>
<evidence type="ECO:0000313" key="1">
    <source>
        <dbReference type="EMBL" id="KAJ7026087.1"/>
    </source>
</evidence>
<evidence type="ECO:0000313" key="2">
    <source>
        <dbReference type="Proteomes" id="UP001218188"/>
    </source>
</evidence>
<gene>
    <name evidence="1" type="ORF">C8F04DRAFT_1268559</name>
</gene>
<dbReference type="AlphaFoldDB" id="A0AAD6SF61"/>
<organism evidence="1 2">
    <name type="scientific">Mycena alexandri</name>
    <dbReference type="NCBI Taxonomy" id="1745969"/>
    <lineage>
        <taxon>Eukaryota</taxon>
        <taxon>Fungi</taxon>
        <taxon>Dikarya</taxon>
        <taxon>Basidiomycota</taxon>
        <taxon>Agaricomycotina</taxon>
        <taxon>Agaricomycetes</taxon>
        <taxon>Agaricomycetidae</taxon>
        <taxon>Agaricales</taxon>
        <taxon>Marasmiineae</taxon>
        <taxon>Mycenaceae</taxon>
        <taxon>Mycena</taxon>
    </lineage>
</organism>
<name>A0AAD6SF61_9AGAR</name>